<evidence type="ECO:0000313" key="6">
    <source>
        <dbReference type="EMBL" id="SEC14094.1"/>
    </source>
</evidence>
<dbReference type="Pfam" id="PF09360">
    <property type="entry name" value="zf-CDGSH"/>
    <property type="match status" value="1"/>
</dbReference>
<evidence type="ECO:0000256" key="4">
    <source>
        <dbReference type="ARBA" id="ARBA00023014"/>
    </source>
</evidence>
<dbReference type="RefSeq" id="WP_090376005.1">
    <property type="nucleotide sequence ID" value="NZ_CP156749.1"/>
</dbReference>
<name>A0A1H4Q3C6_PSEAG</name>
<sequence length="93" mass="10657">MSSKPAPILPEVRQVKPGDTLLLCRCGRSSRLPDCVSVCPDVLELRPEREQFLLLCRCARSQRLPYCDGSHNLPVSGLMARWRRFWRGYNLAD</sequence>
<organism evidence="6 7">
    <name type="scientific">Pseudomonas anguilliseptica</name>
    <dbReference type="NCBI Taxonomy" id="53406"/>
    <lineage>
        <taxon>Bacteria</taxon>
        <taxon>Pseudomonadati</taxon>
        <taxon>Pseudomonadota</taxon>
        <taxon>Gammaproteobacteria</taxon>
        <taxon>Pseudomonadales</taxon>
        <taxon>Pseudomonadaceae</taxon>
        <taxon>Pseudomonas</taxon>
    </lineage>
</organism>
<dbReference type="EMBL" id="FNSC01000001">
    <property type="protein sequence ID" value="SEC14094.1"/>
    <property type="molecule type" value="Genomic_DNA"/>
</dbReference>
<keyword evidence="1" id="KW-0001">2Fe-2S</keyword>
<dbReference type="GO" id="GO:0051537">
    <property type="term" value="F:2 iron, 2 sulfur cluster binding"/>
    <property type="evidence" value="ECO:0007669"/>
    <property type="project" value="UniProtKB-KW"/>
</dbReference>
<dbReference type="Gene3D" id="3.40.5.90">
    <property type="entry name" value="CDGSH iron-sulfur domain, mitoNEET-type"/>
    <property type="match status" value="1"/>
</dbReference>
<keyword evidence="3" id="KW-0408">Iron</keyword>
<keyword evidence="7" id="KW-1185">Reference proteome</keyword>
<dbReference type="SMART" id="SM00704">
    <property type="entry name" value="ZnF_CDGSH"/>
    <property type="match status" value="1"/>
</dbReference>
<proteinExistence type="predicted"/>
<evidence type="ECO:0000313" key="7">
    <source>
        <dbReference type="Proteomes" id="UP000242849"/>
    </source>
</evidence>
<evidence type="ECO:0000259" key="5">
    <source>
        <dbReference type="SMART" id="SM00704"/>
    </source>
</evidence>
<keyword evidence="4" id="KW-0411">Iron-sulfur</keyword>
<accession>A0A1H4Q3C6</accession>
<dbReference type="InterPro" id="IPR018967">
    <property type="entry name" value="FeS-contain_CDGSH-typ"/>
</dbReference>
<dbReference type="AlphaFoldDB" id="A0A1H4Q3C6"/>
<feature type="domain" description="Iron-binding zinc finger CDGSH type" evidence="5">
    <location>
        <begin position="38"/>
        <end position="77"/>
    </location>
</feature>
<dbReference type="STRING" id="53406.SAMN05421553_0391"/>
<evidence type="ECO:0000256" key="1">
    <source>
        <dbReference type="ARBA" id="ARBA00022714"/>
    </source>
</evidence>
<keyword evidence="2" id="KW-0479">Metal-binding</keyword>
<dbReference type="OrthoDB" id="9795032at2"/>
<evidence type="ECO:0000256" key="3">
    <source>
        <dbReference type="ARBA" id="ARBA00023004"/>
    </source>
</evidence>
<dbReference type="GO" id="GO:0046872">
    <property type="term" value="F:metal ion binding"/>
    <property type="evidence" value="ECO:0007669"/>
    <property type="project" value="UniProtKB-KW"/>
</dbReference>
<evidence type="ECO:0000256" key="2">
    <source>
        <dbReference type="ARBA" id="ARBA00022723"/>
    </source>
</evidence>
<dbReference type="Proteomes" id="UP000242849">
    <property type="component" value="Unassembled WGS sequence"/>
</dbReference>
<dbReference type="GO" id="GO:0005737">
    <property type="term" value="C:cytoplasm"/>
    <property type="evidence" value="ECO:0007669"/>
    <property type="project" value="UniProtKB-ARBA"/>
</dbReference>
<reference evidence="7" key="1">
    <citation type="submission" date="2016-10" db="EMBL/GenBank/DDBJ databases">
        <authorList>
            <person name="Varghese N."/>
            <person name="Submissions S."/>
        </authorList>
    </citation>
    <scope>NUCLEOTIDE SEQUENCE [LARGE SCALE GENOMIC DNA]</scope>
    <source>
        <strain evidence="7">DSM 12111</strain>
    </source>
</reference>
<gene>
    <name evidence="6" type="ORF">SAMN05421553_0391</name>
</gene>
<dbReference type="InterPro" id="IPR042216">
    <property type="entry name" value="MitoNEET_CISD"/>
</dbReference>
<protein>
    <submittedName>
        <fullName evidence="6">Iron-binding zinc finger CDGSH type</fullName>
    </submittedName>
</protein>